<dbReference type="Proteomes" id="UP000001812">
    <property type="component" value="Chromosome I"/>
</dbReference>
<evidence type="ECO:0000313" key="1">
    <source>
        <dbReference type="EMBL" id="EET09722.1"/>
    </source>
</evidence>
<sequence length="50" mass="5701">MRRRIAACASRRMRFGLGSRDPSRSSWAFRRARAVQVCAIVSLAFVSVRM</sequence>
<accession>A0A0E1WJA1</accession>
<dbReference type="AlphaFoldDB" id="A0A0E1WJA1"/>
<reference evidence="1 2" key="2">
    <citation type="submission" date="2009-05" db="EMBL/GenBank/DDBJ databases">
        <authorList>
            <person name="Harkins D.M."/>
            <person name="DeShazer D."/>
            <person name="Woods D.E."/>
            <person name="Brinkac L.M."/>
            <person name="Brown K.A."/>
            <person name="Hung G.C."/>
            <person name="Tuanyok A."/>
            <person name="Zhang B."/>
            <person name="Nierman W.C."/>
        </authorList>
    </citation>
    <scope>NUCLEOTIDE SEQUENCE [LARGE SCALE GENOMIC DNA]</scope>
    <source>
        <strain evidence="1 2">1710a</strain>
    </source>
</reference>
<organism evidence="1 2">
    <name type="scientific">Burkholderia pseudomallei 1710a</name>
    <dbReference type="NCBI Taxonomy" id="320371"/>
    <lineage>
        <taxon>Bacteria</taxon>
        <taxon>Pseudomonadati</taxon>
        <taxon>Pseudomonadota</taxon>
        <taxon>Betaproteobacteria</taxon>
        <taxon>Burkholderiales</taxon>
        <taxon>Burkholderiaceae</taxon>
        <taxon>Burkholderia</taxon>
        <taxon>pseudomallei group</taxon>
    </lineage>
</organism>
<gene>
    <name evidence="1" type="ORF">BURPS1710A_2002</name>
</gene>
<dbReference type="HOGENOM" id="CLU_3115512_0_0_4"/>
<protein>
    <submittedName>
        <fullName evidence="1">Uncharacterized protein</fullName>
    </submittedName>
</protein>
<reference evidence="2" key="1">
    <citation type="submission" date="2007-08" db="EMBL/GenBank/DDBJ databases">
        <title>Annotation of Burkholderia pseudomallei 1710a.</title>
        <authorList>
            <person name="Harkins D.M."/>
            <person name="DeShazer D."/>
            <person name="Woods D.E."/>
            <person name="Brinkac L.M."/>
            <person name="Brown K.A."/>
            <person name="Hung G.C."/>
            <person name="Tuanyok A."/>
            <person name="Zhang B."/>
            <person name="Nierman W.C."/>
        </authorList>
    </citation>
    <scope>NUCLEOTIDE SEQUENCE [LARGE SCALE GENOMIC DNA]</scope>
    <source>
        <strain evidence="2">1710a</strain>
    </source>
</reference>
<proteinExistence type="predicted"/>
<evidence type="ECO:0000313" key="2">
    <source>
        <dbReference type="Proteomes" id="UP000001812"/>
    </source>
</evidence>
<dbReference type="EMBL" id="CM000832">
    <property type="protein sequence ID" value="EET09722.1"/>
    <property type="molecule type" value="Genomic_DNA"/>
</dbReference>
<name>A0A0E1WJA1_BURPE</name>